<dbReference type="EMBL" id="RCNT01000003">
    <property type="protein sequence ID" value="RMA42762.1"/>
    <property type="molecule type" value="Genomic_DNA"/>
</dbReference>
<evidence type="ECO:0000256" key="4">
    <source>
        <dbReference type="ARBA" id="ARBA00022741"/>
    </source>
</evidence>
<dbReference type="Gene3D" id="1.10.8.80">
    <property type="entry name" value="Magnesium chelatase subunit I, C-Terminal domain"/>
    <property type="match status" value="1"/>
</dbReference>
<dbReference type="GO" id="GO:0030494">
    <property type="term" value="P:bacteriochlorophyll biosynthetic process"/>
    <property type="evidence" value="ECO:0007669"/>
    <property type="project" value="UniProtKB-UniPathway"/>
</dbReference>
<evidence type="ECO:0000259" key="10">
    <source>
        <dbReference type="PROSITE" id="PS50234"/>
    </source>
</evidence>
<dbReference type="GO" id="GO:0016851">
    <property type="term" value="F:magnesium chelatase activity"/>
    <property type="evidence" value="ECO:0007669"/>
    <property type="project" value="UniProtKB-UniRule"/>
</dbReference>
<dbReference type="SMART" id="SM00327">
    <property type="entry name" value="VWA"/>
    <property type="match status" value="1"/>
</dbReference>
<dbReference type="AlphaFoldDB" id="A0A3L9Y300"/>
<evidence type="ECO:0000256" key="6">
    <source>
        <dbReference type="ARBA" id="ARBA00023171"/>
    </source>
</evidence>
<protein>
    <recommendedName>
        <fullName evidence="8">Mg-protoporphyrin IX chelatase</fullName>
        <ecNumber evidence="8">6.6.1.1</ecNumber>
    </recommendedName>
</protein>
<dbReference type="NCBIfam" id="TIGR02031">
    <property type="entry name" value="BchD-ChlD"/>
    <property type="match status" value="1"/>
</dbReference>
<evidence type="ECO:0000256" key="2">
    <source>
        <dbReference type="ARBA" id="ARBA00022531"/>
    </source>
</evidence>
<feature type="region of interest" description="Disordered" evidence="9">
    <location>
        <begin position="302"/>
        <end position="334"/>
    </location>
</feature>
<evidence type="ECO:0000256" key="3">
    <source>
        <dbReference type="ARBA" id="ARBA00022598"/>
    </source>
</evidence>
<dbReference type="InterPro" id="IPR041702">
    <property type="entry name" value="BchD/ChlD_VWA"/>
</dbReference>
<keyword evidence="5 8" id="KW-0067">ATP-binding</keyword>
<dbReference type="Proteomes" id="UP000281343">
    <property type="component" value="Unassembled WGS sequence"/>
</dbReference>
<dbReference type="InterPro" id="IPR027417">
    <property type="entry name" value="P-loop_NTPase"/>
</dbReference>
<accession>A0A3L9Y300</accession>
<evidence type="ECO:0000256" key="1">
    <source>
        <dbReference type="ARBA" id="ARBA00005799"/>
    </source>
</evidence>
<evidence type="ECO:0000313" key="12">
    <source>
        <dbReference type="Proteomes" id="UP000281343"/>
    </source>
</evidence>
<gene>
    <name evidence="11" type="ORF">D9R08_08255</name>
</gene>
<evidence type="ECO:0000256" key="8">
    <source>
        <dbReference type="RuleBase" id="RU362087"/>
    </source>
</evidence>
<comment type="caution">
    <text evidence="11">The sequence shown here is derived from an EMBL/GenBank/DDBJ whole genome shotgun (WGS) entry which is preliminary data.</text>
</comment>
<dbReference type="PANTHER" id="PTHR43473">
    <property type="entry name" value="MAGNESIUM-CHELATASE SUBUNIT CHLD, CHLOROPLASTIC"/>
    <property type="match status" value="1"/>
</dbReference>
<dbReference type="OrthoDB" id="9775079at2"/>
<dbReference type="InterPro" id="IPR002035">
    <property type="entry name" value="VWF_A"/>
</dbReference>
<feature type="region of interest" description="Disordered" evidence="9">
    <location>
        <begin position="241"/>
        <end position="271"/>
    </location>
</feature>
<dbReference type="GO" id="GO:0005524">
    <property type="term" value="F:ATP binding"/>
    <property type="evidence" value="ECO:0007669"/>
    <property type="project" value="UniProtKB-UniRule"/>
</dbReference>
<dbReference type="UniPathway" id="UPA00669"/>
<comment type="pathway">
    <text evidence="8">Porphyrin-containing compound metabolism; bacteriochlorophyll biosynthesis.</text>
</comment>
<dbReference type="InterPro" id="IPR036465">
    <property type="entry name" value="vWFA_dom_sf"/>
</dbReference>
<dbReference type="RefSeq" id="WP_121897547.1">
    <property type="nucleotide sequence ID" value="NZ_RCNT01000003.1"/>
</dbReference>
<keyword evidence="6 8" id="KW-0149">Chlorophyll biosynthesis</keyword>
<proteinExistence type="inferred from homology"/>
<dbReference type="PANTHER" id="PTHR43473:SF2">
    <property type="entry name" value="MAGNESIUM-CHELATASE SUBUNIT CHLD, CHLOROPLASTIC"/>
    <property type="match status" value="1"/>
</dbReference>
<evidence type="ECO:0000313" key="11">
    <source>
        <dbReference type="EMBL" id="RMA42762.1"/>
    </source>
</evidence>
<dbReference type="InterPro" id="IPR041628">
    <property type="entry name" value="ChlI/MoxR_AAA_lid"/>
</dbReference>
<feature type="compositionally biased region" description="Low complexity" evidence="9">
    <location>
        <begin position="302"/>
        <end position="312"/>
    </location>
</feature>
<dbReference type="Pfam" id="PF17863">
    <property type="entry name" value="AAA_lid_2"/>
    <property type="match status" value="1"/>
</dbReference>
<dbReference type="SUPFAM" id="SSF53300">
    <property type="entry name" value="vWA-like"/>
    <property type="match status" value="1"/>
</dbReference>
<keyword evidence="3 8" id="KW-0436">Ligase</keyword>
<dbReference type="NCBIfam" id="NF009943">
    <property type="entry name" value="PRK13406.1"/>
    <property type="match status" value="1"/>
</dbReference>
<keyword evidence="4 8" id="KW-0547">Nucleotide-binding</keyword>
<dbReference type="CDD" id="cd01451">
    <property type="entry name" value="vWA_Magnesium_chelatase"/>
    <property type="match status" value="1"/>
</dbReference>
<dbReference type="Pfam" id="PF13519">
    <property type="entry name" value="VWA_2"/>
    <property type="match status" value="1"/>
</dbReference>
<dbReference type="GO" id="GO:0015979">
    <property type="term" value="P:photosynthesis"/>
    <property type="evidence" value="ECO:0007669"/>
    <property type="project" value="UniProtKB-UniRule"/>
</dbReference>
<feature type="compositionally biased region" description="Acidic residues" evidence="9">
    <location>
        <begin position="246"/>
        <end position="270"/>
    </location>
</feature>
<keyword evidence="8" id="KW-0077">Bacteriochlorophyll biosynthesis</keyword>
<sequence>MNGDDQRWTNANLALACFALDPAGLGGIWLRARSGPVRDRFMDGLYLAVQDRNLRRLHPNIGDDALFGGVDLAATLASGRLSRTEGILSQPSVLILPMAERATPGLAARLAAALDRQDGLSLVALDEGAEPDETLAGALADRMAIHLDLSDLALGDAPPLAMDPGALAEARALLPRVTLPDTAIAEIAEVAHRLGVRSLRAPLFALAVARAAAALSGESEVDEPDLIVAVELVLAPRATQIPAPAVEEEDPAEPDTPEPPDTPEDSDENMQPETLPQEILLEAARAMLPPDLLDRLEAGKAARAATGSAGTGARKKGNRRGRPMPSRPGHPGGEARVDLVATLRAAAPWQPIRRQASGDADRLHIRVSDIRLRQFEERSDRAIIFVVDASGSAALSRLAEAKGAVELLLSEAYARRDHVALIAFRGDGAEVLLPPTRSLVQTKRRLGSLPGGGGTPLAAGLKGALEMCLLARSKGMTPSVALLTDGRANVALDGTASRTRAAEDAALMARALRARGVPGIVIDMGNRPAPGLNDLAREMGTPYLALPRADARMLSRAVDGALEPAG</sequence>
<organism evidence="11 12">
    <name type="scientific">Rhodophyticola porphyridii</name>
    <dbReference type="NCBI Taxonomy" id="1852017"/>
    <lineage>
        <taxon>Bacteria</taxon>
        <taxon>Pseudomonadati</taxon>
        <taxon>Pseudomonadota</taxon>
        <taxon>Alphaproteobacteria</taxon>
        <taxon>Rhodobacterales</taxon>
        <taxon>Roseobacteraceae</taxon>
        <taxon>Rhodophyticola</taxon>
    </lineage>
</organism>
<comment type="similarity">
    <text evidence="1 8">Belongs to the Mg-chelatase subunits D/I family.</text>
</comment>
<reference evidence="11 12" key="1">
    <citation type="submission" date="2018-10" db="EMBL/GenBank/DDBJ databases">
        <authorList>
            <person name="Jung H.S."/>
            <person name="Jeon C.O."/>
        </authorList>
    </citation>
    <scope>NUCLEOTIDE SEQUENCE [LARGE SCALE GENOMIC DNA]</scope>
    <source>
        <strain evidence="11 12">MA-7-27</strain>
    </source>
</reference>
<name>A0A3L9Y300_9RHOB</name>
<evidence type="ECO:0000256" key="9">
    <source>
        <dbReference type="SAM" id="MobiDB-lite"/>
    </source>
</evidence>
<dbReference type="PROSITE" id="PS50234">
    <property type="entry name" value="VWFA"/>
    <property type="match status" value="1"/>
</dbReference>
<comment type="catalytic activity">
    <reaction evidence="7 8">
        <text>protoporphyrin IX + Mg(2+) + ATP + H2O = Mg-protoporphyrin IX + ADP + phosphate + 3 H(+)</text>
        <dbReference type="Rhea" id="RHEA:13961"/>
        <dbReference type="ChEBI" id="CHEBI:15377"/>
        <dbReference type="ChEBI" id="CHEBI:15378"/>
        <dbReference type="ChEBI" id="CHEBI:18420"/>
        <dbReference type="ChEBI" id="CHEBI:30616"/>
        <dbReference type="ChEBI" id="CHEBI:43474"/>
        <dbReference type="ChEBI" id="CHEBI:57306"/>
        <dbReference type="ChEBI" id="CHEBI:60492"/>
        <dbReference type="ChEBI" id="CHEBI:456216"/>
        <dbReference type="EC" id="6.6.1.1"/>
    </reaction>
</comment>
<keyword evidence="2 8" id="KW-0602">Photosynthesis</keyword>
<feature type="domain" description="VWFA" evidence="10">
    <location>
        <begin position="382"/>
        <end position="562"/>
    </location>
</feature>
<feature type="compositionally biased region" description="Basic residues" evidence="9">
    <location>
        <begin position="313"/>
        <end position="322"/>
    </location>
</feature>
<dbReference type="EC" id="6.6.1.1" evidence="8"/>
<evidence type="ECO:0000256" key="7">
    <source>
        <dbReference type="ARBA" id="ARBA00048693"/>
    </source>
</evidence>
<dbReference type="Gene3D" id="3.40.50.410">
    <property type="entry name" value="von Willebrand factor, type A domain"/>
    <property type="match status" value="1"/>
</dbReference>
<keyword evidence="12" id="KW-1185">Reference proteome</keyword>
<evidence type="ECO:0000256" key="5">
    <source>
        <dbReference type="ARBA" id="ARBA00022840"/>
    </source>
</evidence>
<comment type="function">
    <text evidence="8">Involved in bacteriochlorophyll biosynthesis; introduces a magnesium ion into protoporphyrin IX to yield Mg-protoporphyrin IX.</text>
</comment>
<dbReference type="SUPFAM" id="SSF52540">
    <property type="entry name" value="P-loop containing nucleoside triphosphate hydrolases"/>
    <property type="match status" value="1"/>
</dbReference>
<dbReference type="InterPro" id="IPR011776">
    <property type="entry name" value="Mg_chelatase_ATPase-dsu"/>
</dbReference>